<comment type="caution">
    <text evidence="1">The sequence shown here is derived from an EMBL/GenBank/DDBJ whole genome shotgun (WGS) entry which is preliminary data.</text>
</comment>
<protein>
    <recommendedName>
        <fullName evidence="3">RapA2 cadherin-like domain-containing protein</fullName>
    </recommendedName>
</protein>
<evidence type="ECO:0000313" key="1">
    <source>
        <dbReference type="EMBL" id="RVU35751.1"/>
    </source>
</evidence>
<gene>
    <name evidence="1" type="ORF">EOI86_10800</name>
</gene>
<accession>A0A437QMJ3</accession>
<dbReference type="AlphaFoldDB" id="A0A437QMJ3"/>
<feature type="non-terminal residue" evidence="1">
    <location>
        <position position="89"/>
    </location>
</feature>
<name>A0A437QMJ3_9PROT</name>
<dbReference type="EMBL" id="SADE01000002">
    <property type="protein sequence ID" value="RVU35751.1"/>
    <property type="molecule type" value="Genomic_DNA"/>
</dbReference>
<dbReference type="Proteomes" id="UP000287447">
    <property type="component" value="Unassembled WGS sequence"/>
</dbReference>
<keyword evidence="2" id="KW-1185">Reference proteome</keyword>
<evidence type="ECO:0000313" key="2">
    <source>
        <dbReference type="Proteomes" id="UP000287447"/>
    </source>
</evidence>
<evidence type="ECO:0008006" key="3">
    <source>
        <dbReference type="Google" id="ProtNLM"/>
    </source>
</evidence>
<proteinExistence type="predicted"/>
<dbReference type="RefSeq" id="WP_150132798.1">
    <property type="nucleotide sequence ID" value="NZ_SADE01000002.1"/>
</dbReference>
<reference evidence="2" key="1">
    <citation type="submission" date="2019-01" db="EMBL/GenBank/DDBJ databases">
        <title>Gri0909 isolated from a small marine red alga.</title>
        <authorList>
            <person name="Kim J."/>
            <person name="Jeong S.E."/>
            <person name="Jeon C.O."/>
        </authorList>
    </citation>
    <scope>NUCLEOTIDE SEQUENCE [LARGE SCALE GENOMIC DNA]</scope>
    <source>
        <strain evidence="2">Gri0909</strain>
    </source>
</reference>
<sequence length="89" mass="9327">MGTVSGVIGATDADLADPANGEVLTYKVVGENITDNQDGSFTLASGSVVTIDAATGTYEYVPFSAQLGGELPRTHFWHNDSFTIRATDT</sequence>
<organism evidence="1 2">
    <name type="scientific">Hwanghaeella grinnelliae</name>
    <dbReference type="NCBI Taxonomy" id="2500179"/>
    <lineage>
        <taxon>Bacteria</taxon>
        <taxon>Pseudomonadati</taxon>
        <taxon>Pseudomonadota</taxon>
        <taxon>Alphaproteobacteria</taxon>
        <taxon>Rhodospirillales</taxon>
        <taxon>Rhodospirillaceae</taxon>
        <taxon>Hwanghaeella</taxon>
    </lineage>
</organism>